<dbReference type="SUPFAM" id="SSF52972">
    <property type="entry name" value="ITPase-like"/>
    <property type="match status" value="1"/>
</dbReference>
<dbReference type="OrthoDB" id="9807767at2"/>
<comment type="caution">
    <text evidence="5">Lacks conserved residue(s) required for the propagation of feature annotation.</text>
</comment>
<evidence type="ECO:0000256" key="5">
    <source>
        <dbReference type="HAMAP-Rule" id="MF_00528"/>
    </source>
</evidence>
<evidence type="ECO:0000256" key="2">
    <source>
        <dbReference type="ARBA" id="ARBA00022490"/>
    </source>
</evidence>
<name>D2R0M4_PIRSD</name>
<keyword evidence="2 5" id="KW-0963">Cytoplasm</keyword>
<organism evidence="6 7">
    <name type="scientific">Pirellula staleyi (strain ATCC 27377 / DSM 6068 / ICPB 4128)</name>
    <name type="common">Pirella staleyi</name>
    <dbReference type="NCBI Taxonomy" id="530564"/>
    <lineage>
        <taxon>Bacteria</taxon>
        <taxon>Pseudomonadati</taxon>
        <taxon>Planctomycetota</taxon>
        <taxon>Planctomycetia</taxon>
        <taxon>Pirellulales</taxon>
        <taxon>Pirellulaceae</taxon>
        <taxon>Pirellula</taxon>
    </lineage>
</organism>
<dbReference type="Gene3D" id="3.90.950.10">
    <property type="match status" value="1"/>
</dbReference>
<dbReference type="KEGG" id="psl:Psta_1948"/>
<keyword evidence="4 5" id="KW-0546">Nucleotide metabolism</keyword>
<comment type="catalytic activity">
    <reaction evidence="5">
        <text>N(7)-methyl-GTP + H2O = N(7)-methyl-GMP + diphosphate + H(+)</text>
        <dbReference type="Rhea" id="RHEA:58744"/>
        <dbReference type="ChEBI" id="CHEBI:15377"/>
        <dbReference type="ChEBI" id="CHEBI:15378"/>
        <dbReference type="ChEBI" id="CHEBI:33019"/>
        <dbReference type="ChEBI" id="CHEBI:58285"/>
        <dbReference type="ChEBI" id="CHEBI:87133"/>
    </reaction>
</comment>
<dbReference type="PIRSF" id="PIRSF006305">
    <property type="entry name" value="Maf"/>
    <property type="match status" value="1"/>
</dbReference>
<evidence type="ECO:0000313" key="7">
    <source>
        <dbReference type="Proteomes" id="UP000001887"/>
    </source>
</evidence>
<comment type="similarity">
    <text evidence="5">Belongs to the Maf family. YceF subfamily.</text>
</comment>
<evidence type="ECO:0000313" key="6">
    <source>
        <dbReference type="EMBL" id="ADB16622.1"/>
    </source>
</evidence>
<evidence type="ECO:0000256" key="4">
    <source>
        <dbReference type="ARBA" id="ARBA00023080"/>
    </source>
</evidence>
<dbReference type="EMBL" id="CP001848">
    <property type="protein sequence ID" value="ADB16622.1"/>
    <property type="molecule type" value="Genomic_DNA"/>
</dbReference>
<feature type="site" description="Important for substrate specificity" evidence="5">
    <location>
        <position position="71"/>
    </location>
</feature>
<reference evidence="6 7" key="1">
    <citation type="journal article" date="2009" name="Stand. Genomic Sci.">
        <title>Complete genome sequence of Pirellula staleyi type strain (ATCC 27377).</title>
        <authorList>
            <person name="Clum A."/>
            <person name="Tindall B.J."/>
            <person name="Sikorski J."/>
            <person name="Ivanova N."/>
            <person name="Mavrommatis K."/>
            <person name="Lucas S."/>
            <person name="Glavina del Rio T."/>
            <person name="Nolan M."/>
            <person name="Chen F."/>
            <person name="Tice H."/>
            <person name="Pitluck S."/>
            <person name="Cheng J.F."/>
            <person name="Chertkov O."/>
            <person name="Brettin T."/>
            <person name="Han C."/>
            <person name="Detter J.C."/>
            <person name="Kuske C."/>
            <person name="Bruce D."/>
            <person name="Goodwin L."/>
            <person name="Ovchinikova G."/>
            <person name="Pati A."/>
            <person name="Mikhailova N."/>
            <person name="Chen A."/>
            <person name="Palaniappan K."/>
            <person name="Land M."/>
            <person name="Hauser L."/>
            <person name="Chang Y.J."/>
            <person name="Jeffries C.D."/>
            <person name="Chain P."/>
            <person name="Rohde M."/>
            <person name="Goker M."/>
            <person name="Bristow J."/>
            <person name="Eisen J.A."/>
            <person name="Markowitz V."/>
            <person name="Hugenholtz P."/>
            <person name="Kyrpides N.C."/>
            <person name="Klenk H.P."/>
            <person name="Lapidus A."/>
        </authorList>
    </citation>
    <scope>NUCLEOTIDE SEQUENCE [LARGE SCALE GENOMIC DNA]</scope>
    <source>
        <strain evidence="7">ATCC 27377 / DSM 6068 / ICPB 4128</strain>
    </source>
</reference>
<comment type="cofactor">
    <cofactor evidence="5">
        <name>a divalent metal cation</name>
        <dbReference type="ChEBI" id="CHEBI:60240"/>
    </cofactor>
</comment>
<dbReference type="HOGENOM" id="CLU_040416_1_0_0"/>
<keyword evidence="7" id="KW-1185">Reference proteome</keyword>
<dbReference type="InterPro" id="IPR003697">
    <property type="entry name" value="Maf-like"/>
</dbReference>
<proteinExistence type="inferred from homology"/>
<dbReference type="NCBIfam" id="TIGR00172">
    <property type="entry name" value="maf"/>
    <property type="match status" value="1"/>
</dbReference>
<dbReference type="STRING" id="530564.Psta_1948"/>
<accession>D2R0M4</accession>
<dbReference type="GO" id="GO:0009117">
    <property type="term" value="P:nucleotide metabolic process"/>
    <property type="evidence" value="ECO:0007669"/>
    <property type="project" value="UniProtKB-KW"/>
</dbReference>
<dbReference type="HAMAP" id="MF_00528">
    <property type="entry name" value="Maf"/>
    <property type="match status" value="1"/>
</dbReference>
<dbReference type="PANTHER" id="PTHR43213">
    <property type="entry name" value="BIFUNCTIONAL DTTP/UTP PYROPHOSPHATASE/METHYLTRANSFERASE PROTEIN-RELATED"/>
    <property type="match status" value="1"/>
</dbReference>
<dbReference type="CDD" id="cd00555">
    <property type="entry name" value="Maf"/>
    <property type="match status" value="1"/>
</dbReference>
<dbReference type="GO" id="GO:0005737">
    <property type="term" value="C:cytoplasm"/>
    <property type="evidence" value="ECO:0007669"/>
    <property type="project" value="UniProtKB-SubCell"/>
</dbReference>
<feature type="active site" description="Proton acceptor" evidence="5">
    <location>
        <position position="70"/>
    </location>
</feature>
<dbReference type="PANTHER" id="PTHR43213:SF10">
    <property type="entry name" value="7-METHYL-GTP PYROPHOSPHATASE"/>
    <property type="match status" value="1"/>
</dbReference>
<dbReference type="Proteomes" id="UP000001887">
    <property type="component" value="Chromosome"/>
</dbReference>
<comment type="subcellular location">
    <subcellularLocation>
        <location evidence="1 5">Cytoplasm</location>
    </subcellularLocation>
</comment>
<sequence>MKLILASTSKYRKELLGRLGIPFEAVSPVCDEESYLAVGLAPRELATTLATAKALSLAAEFPDAVILGSDQVATIDGKILGKPGTHARAMEQLQLMSGRTHQLITAVTIAARGELFGFCDITRLTMRPLTEGEISRYLEADQPLDCAGSYKLECRGITLFSAIESRDHTAIVGLPLIEVTSILRSLGFTF</sequence>
<keyword evidence="3 5" id="KW-0378">Hydrolase</keyword>
<feature type="site" description="Important for substrate specificity" evidence="5">
    <location>
        <position position="153"/>
    </location>
</feature>
<gene>
    <name evidence="6" type="ordered locus">Psta_1948</name>
</gene>
<dbReference type="Pfam" id="PF02545">
    <property type="entry name" value="Maf"/>
    <property type="match status" value="1"/>
</dbReference>
<dbReference type="AlphaFoldDB" id="D2R0M4"/>
<feature type="site" description="Important for substrate specificity" evidence="5">
    <location>
        <position position="11"/>
    </location>
</feature>
<evidence type="ECO:0000256" key="1">
    <source>
        <dbReference type="ARBA" id="ARBA00004496"/>
    </source>
</evidence>
<protein>
    <recommendedName>
        <fullName evidence="5">7-methyl-GTP pyrophosphatase</fullName>
        <shortName evidence="5">m(7)GTP pyrophosphatase</shortName>
        <ecNumber evidence="5">3.6.1.-</ecNumber>
    </recommendedName>
</protein>
<evidence type="ECO:0000256" key="3">
    <source>
        <dbReference type="ARBA" id="ARBA00022801"/>
    </source>
</evidence>
<dbReference type="eggNOG" id="COG0424">
    <property type="taxonomic scope" value="Bacteria"/>
</dbReference>
<dbReference type="GO" id="GO:0047429">
    <property type="term" value="F:nucleoside triphosphate diphosphatase activity"/>
    <property type="evidence" value="ECO:0007669"/>
    <property type="project" value="InterPro"/>
</dbReference>
<dbReference type="EC" id="3.6.1.-" evidence="5"/>
<comment type="function">
    <text evidence="5">Nucleoside triphosphate pyrophosphatase that hydrolyzes 7-methyl-GTP (m(7)GTP). May have a dual role in cell division arrest and in preventing the incorporation of modified nucleotides into cellular nucleic acids.</text>
</comment>
<dbReference type="InterPro" id="IPR029001">
    <property type="entry name" value="ITPase-like_fam"/>
</dbReference>